<evidence type="ECO:0000313" key="2">
    <source>
        <dbReference type="Proteomes" id="UP000245765"/>
    </source>
</evidence>
<reference evidence="2" key="1">
    <citation type="submission" date="2018-05" db="EMBL/GenBank/DDBJ databases">
        <authorList>
            <person name="Du Z."/>
            <person name="Wang X."/>
        </authorList>
    </citation>
    <scope>NUCLEOTIDE SEQUENCE [LARGE SCALE GENOMIC DNA]</scope>
    <source>
        <strain evidence="2">CQN31</strain>
    </source>
</reference>
<keyword evidence="2" id="KW-1185">Reference proteome</keyword>
<sequence>MSDSALPAISIAITPMHRTEEGIWESGGREGAAFFLVELVQNDGTDAEVLVECRDERSAALAARVAAATTAVLGLAEGDGPETIAAFDAETAAILSENPTPEIALPVG</sequence>
<dbReference type="EMBL" id="QGNA01000002">
    <property type="protein sequence ID" value="PWS36904.1"/>
    <property type="molecule type" value="Genomic_DNA"/>
</dbReference>
<organism evidence="1 2">
    <name type="scientific">Falsiroseomonas bella</name>
    <dbReference type="NCBI Taxonomy" id="2184016"/>
    <lineage>
        <taxon>Bacteria</taxon>
        <taxon>Pseudomonadati</taxon>
        <taxon>Pseudomonadota</taxon>
        <taxon>Alphaproteobacteria</taxon>
        <taxon>Acetobacterales</taxon>
        <taxon>Roseomonadaceae</taxon>
        <taxon>Falsiroseomonas</taxon>
    </lineage>
</organism>
<proteinExistence type="predicted"/>
<comment type="caution">
    <text evidence="1">The sequence shown here is derived from an EMBL/GenBank/DDBJ whole genome shotgun (WGS) entry which is preliminary data.</text>
</comment>
<gene>
    <name evidence="1" type="ORF">DFH01_08405</name>
</gene>
<evidence type="ECO:0000313" key="1">
    <source>
        <dbReference type="EMBL" id="PWS36904.1"/>
    </source>
</evidence>
<dbReference type="AlphaFoldDB" id="A0A317FCR6"/>
<protein>
    <submittedName>
        <fullName evidence="1">Uncharacterized protein</fullName>
    </submittedName>
</protein>
<dbReference type="Proteomes" id="UP000245765">
    <property type="component" value="Unassembled WGS sequence"/>
</dbReference>
<name>A0A317FCR6_9PROT</name>
<accession>A0A317FCR6</accession>